<protein>
    <submittedName>
        <fullName evidence="1">DUF2892 domain-containing protein</fullName>
    </submittedName>
</protein>
<reference evidence="1 2" key="1">
    <citation type="submission" date="2020-07" db="EMBL/GenBank/DDBJ databases">
        <title>Complete genome and description of Corynebacterium incognita strain Marseille-Q3630 sp. nov.</title>
        <authorList>
            <person name="Boxberger M."/>
        </authorList>
    </citation>
    <scope>NUCLEOTIDE SEQUENCE [LARGE SCALE GENOMIC DNA]</scope>
    <source>
        <strain evidence="1 2">Marseille-Q3630</strain>
    </source>
</reference>
<dbReference type="Proteomes" id="UP000515743">
    <property type="component" value="Chromosome"/>
</dbReference>
<sequence>MIKNANVIDSRIRIVVGVPCAAGATRFCPLYKALGIFTQK</sequence>
<dbReference type="KEGG" id="cik:H0194_07630"/>
<dbReference type="EMBL" id="CP059404">
    <property type="protein sequence ID" value="QNE88948.1"/>
    <property type="molecule type" value="Genomic_DNA"/>
</dbReference>
<proteinExistence type="predicted"/>
<gene>
    <name evidence="1" type="ORF">H0194_07630</name>
</gene>
<evidence type="ECO:0000313" key="2">
    <source>
        <dbReference type="Proteomes" id="UP000515743"/>
    </source>
</evidence>
<organism evidence="1 2">
    <name type="scientific">Corynebacterium incognita</name>
    <dbReference type="NCBI Taxonomy" id="2754725"/>
    <lineage>
        <taxon>Bacteria</taxon>
        <taxon>Bacillati</taxon>
        <taxon>Actinomycetota</taxon>
        <taxon>Actinomycetes</taxon>
        <taxon>Mycobacteriales</taxon>
        <taxon>Corynebacteriaceae</taxon>
        <taxon>Corynebacterium</taxon>
    </lineage>
</organism>
<dbReference type="AlphaFoldDB" id="A0A7G7CMY2"/>
<accession>A0A7G7CMY2</accession>
<keyword evidence="2" id="KW-1185">Reference proteome</keyword>
<name>A0A7G7CMY2_9CORY</name>
<evidence type="ECO:0000313" key="1">
    <source>
        <dbReference type="EMBL" id="QNE88948.1"/>
    </source>
</evidence>
<dbReference type="RefSeq" id="WP_185175334.1">
    <property type="nucleotide sequence ID" value="NZ_CP059404.1"/>
</dbReference>